<feature type="transmembrane region" description="Helical" evidence="1">
    <location>
        <begin position="7"/>
        <end position="27"/>
    </location>
</feature>
<feature type="transmembrane region" description="Helical" evidence="1">
    <location>
        <begin position="33"/>
        <end position="51"/>
    </location>
</feature>
<dbReference type="Proteomes" id="UP000243753">
    <property type="component" value="Chromosome"/>
</dbReference>
<feature type="transmembrane region" description="Helical" evidence="1">
    <location>
        <begin position="174"/>
        <end position="192"/>
    </location>
</feature>
<dbReference type="InterPro" id="IPR000620">
    <property type="entry name" value="EamA_dom"/>
</dbReference>
<feature type="transmembrane region" description="Helical" evidence="1">
    <location>
        <begin position="204"/>
        <end position="223"/>
    </location>
</feature>
<accession>A0AAC9Z3B0</accession>
<keyword evidence="1" id="KW-0812">Transmembrane</keyword>
<feature type="transmembrane region" description="Helical" evidence="1">
    <location>
        <begin position="262"/>
        <end position="283"/>
    </location>
</feature>
<dbReference type="PANTHER" id="PTHR22911">
    <property type="entry name" value="ACYL-MALONYL CONDENSING ENZYME-RELATED"/>
    <property type="match status" value="1"/>
</dbReference>
<dbReference type="RefSeq" id="WP_095919442.1">
    <property type="nucleotide sequence ID" value="NZ_CP022389.1"/>
</dbReference>
<reference evidence="4" key="1">
    <citation type="submission" date="2017-06" db="EMBL/GenBank/DDBJ databases">
        <title>Capnocytophaga spp. assemblies.</title>
        <authorList>
            <person name="Gulvik C.A."/>
        </authorList>
    </citation>
    <scope>NUCLEOTIDE SEQUENCE [LARGE SCALE GENOMIC DNA]</scope>
    <source>
        <strain evidence="4">H3936</strain>
    </source>
</reference>
<evidence type="ECO:0000256" key="1">
    <source>
        <dbReference type="SAM" id="Phobius"/>
    </source>
</evidence>
<feature type="transmembrane region" description="Helical" evidence="1">
    <location>
        <begin position="63"/>
        <end position="81"/>
    </location>
</feature>
<dbReference type="InterPro" id="IPR037185">
    <property type="entry name" value="EmrE-like"/>
</dbReference>
<dbReference type="Pfam" id="PF00892">
    <property type="entry name" value="EamA"/>
    <property type="match status" value="2"/>
</dbReference>
<dbReference type="GO" id="GO:0016020">
    <property type="term" value="C:membrane"/>
    <property type="evidence" value="ECO:0007669"/>
    <property type="project" value="InterPro"/>
</dbReference>
<dbReference type="EMBL" id="CP022389">
    <property type="protein sequence ID" value="ATA94169.1"/>
    <property type="molecule type" value="Genomic_DNA"/>
</dbReference>
<evidence type="ECO:0000259" key="2">
    <source>
        <dbReference type="Pfam" id="PF00892"/>
    </source>
</evidence>
<organism evidence="3 4">
    <name type="scientific">Capnocytophaga canimorsus</name>
    <dbReference type="NCBI Taxonomy" id="28188"/>
    <lineage>
        <taxon>Bacteria</taxon>
        <taxon>Pseudomonadati</taxon>
        <taxon>Bacteroidota</taxon>
        <taxon>Flavobacteriia</taxon>
        <taxon>Flavobacteriales</taxon>
        <taxon>Flavobacteriaceae</taxon>
        <taxon>Capnocytophaga</taxon>
    </lineage>
</organism>
<dbReference type="PANTHER" id="PTHR22911:SF79">
    <property type="entry name" value="MOBA-LIKE NTP TRANSFERASE DOMAIN-CONTAINING PROTEIN"/>
    <property type="match status" value="1"/>
</dbReference>
<dbReference type="AlphaFoldDB" id="A0AAC9Z3B0"/>
<feature type="transmembrane region" description="Helical" evidence="1">
    <location>
        <begin position="118"/>
        <end position="139"/>
    </location>
</feature>
<gene>
    <name evidence="3" type="ORF">CGC54_07435</name>
</gene>
<dbReference type="SUPFAM" id="SSF103481">
    <property type="entry name" value="Multidrug resistance efflux transporter EmrE"/>
    <property type="match status" value="2"/>
</dbReference>
<name>A0AAC9Z3B0_9FLAO</name>
<protein>
    <submittedName>
        <fullName evidence="3">Permease</fullName>
    </submittedName>
</protein>
<evidence type="ECO:0000313" key="3">
    <source>
        <dbReference type="EMBL" id="ATA94169.1"/>
    </source>
</evidence>
<keyword evidence="1" id="KW-1133">Transmembrane helix</keyword>
<feature type="domain" description="EamA" evidence="2">
    <location>
        <begin position="144"/>
        <end position="280"/>
    </location>
</feature>
<feature type="transmembrane region" description="Helical" evidence="1">
    <location>
        <begin position="145"/>
        <end position="162"/>
    </location>
</feature>
<sequence>MLNSYLARLHFIIFLWGFTAILGKIITLEASALVWYRMLFTSSILLVFVFFFQKETIKIPKKLFFKLLGVGFLMALHWLFFFQSIKVSNVSIALSCISTTTLFTAITEPIVYKRRLDWLEIIIGIVIVLGMILIFKTEIQYKEGIFYGILCALLASIFSVFNGKLHGSTTSGNIIFYEIFGGFLALSGYFGLTGELLNFTQISWVDFWWVLLLAGLFTAYPMFESIRLMKHISPFTLVLAVNLEPIYGVVFAYLIFGESEHMNPIFYMASAVMLAAIFLNGFIKSRRK</sequence>
<evidence type="ECO:0000313" key="4">
    <source>
        <dbReference type="Proteomes" id="UP000243753"/>
    </source>
</evidence>
<feature type="transmembrane region" description="Helical" evidence="1">
    <location>
        <begin position="235"/>
        <end position="256"/>
    </location>
</feature>
<proteinExistence type="predicted"/>
<keyword evidence="1" id="KW-0472">Membrane</keyword>
<feature type="transmembrane region" description="Helical" evidence="1">
    <location>
        <begin position="87"/>
        <end position="106"/>
    </location>
</feature>
<feature type="domain" description="EamA" evidence="2">
    <location>
        <begin position="13"/>
        <end position="135"/>
    </location>
</feature>